<dbReference type="KEGG" id="gvi:glr2318"/>
<organism evidence="4 5">
    <name type="scientific">Gloeobacter violaceus (strain ATCC 29082 / PCC 7421)</name>
    <dbReference type="NCBI Taxonomy" id="251221"/>
    <lineage>
        <taxon>Bacteria</taxon>
        <taxon>Bacillati</taxon>
        <taxon>Cyanobacteriota</taxon>
        <taxon>Cyanophyceae</taxon>
        <taxon>Gloeobacterales</taxon>
        <taxon>Gloeobacteraceae</taxon>
        <taxon>Gloeobacter</taxon>
    </lineage>
</organism>
<dbReference type="PANTHER" id="PTHR36852:SF1">
    <property type="entry name" value="PROTEIN GVPL 2"/>
    <property type="match status" value="1"/>
</dbReference>
<dbReference type="Proteomes" id="UP000000557">
    <property type="component" value="Chromosome"/>
</dbReference>
<dbReference type="eggNOG" id="ENOG5031KVA">
    <property type="taxonomic scope" value="Bacteria"/>
</dbReference>
<comment type="subcellular location">
    <subcellularLocation>
        <location evidence="2">Gas vesicle</location>
    </subcellularLocation>
</comment>
<dbReference type="STRING" id="251221.gene:10759813"/>
<comment type="similarity">
    <text evidence="3">Belongs to the gas vesicle GvpF/GvpL family.</text>
</comment>
<dbReference type="OrthoDB" id="561431at2"/>
<sequence>MALSLALYAFAFLELPLPICPPIGWRGVPIEFIEVGSLAAAVDYTLPWRIIQNDDEQVLQAALLHDRVICDLFRQQPVLPLQFGTVFVSLDGLSHHLGRHGERYRERIRNLTGMGEYTLKLAPQLLHSHEDDFEQTDLELARLQGQLKERYSRIVDGSPQRGVERVHLLIPVCEESSLRQQVHDWQSEYRCWQLDILGPLPPYHFA</sequence>
<dbReference type="EnsemblBacteria" id="BAC90259">
    <property type="protein sequence ID" value="BAC90259"/>
    <property type="gene ID" value="BAC90259"/>
</dbReference>
<accession>Q7NI65</accession>
<evidence type="ECO:0000256" key="1">
    <source>
        <dbReference type="ARBA" id="ARBA00022987"/>
    </source>
</evidence>
<reference evidence="4 5" key="1">
    <citation type="journal article" date="2003" name="DNA Res.">
        <title>Complete genome structure of Gloeobacter violaceus PCC 7421, a cyanobacterium that lacks thylakoids.</title>
        <authorList>
            <person name="Nakamura Y."/>
            <person name="Kaneko T."/>
            <person name="Sato S."/>
            <person name="Mimuro M."/>
            <person name="Miyashita H."/>
            <person name="Tsuchiya T."/>
            <person name="Sasamoto S."/>
            <person name="Watanabe A."/>
            <person name="Kawashima K."/>
            <person name="Kishida Y."/>
            <person name="Kiyokawa C."/>
            <person name="Kohara M."/>
            <person name="Matsumoto M."/>
            <person name="Matsuno A."/>
            <person name="Nakazaki N."/>
            <person name="Shimpo S."/>
            <person name="Takeuchi C."/>
            <person name="Yamada M."/>
            <person name="Tabata S."/>
        </authorList>
    </citation>
    <scope>NUCLEOTIDE SEQUENCE [LARGE SCALE GENOMIC DNA]</scope>
    <source>
        <strain evidence="5">ATCC 29082 / PCC 7421</strain>
    </source>
</reference>
<evidence type="ECO:0000313" key="4">
    <source>
        <dbReference type="EMBL" id="BAC90259.1"/>
    </source>
</evidence>
<dbReference type="InterPro" id="IPR009430">
    <property type="entry name" value="GvpL/GvpF"/>
</dbReference>
<keyword evidence="1" id="KW-0304">Gas vesicle</keyword>
<dbReference type="InParanoid" id="Q7NI65"/>
<dbReference type="PhylomeDB" id="Q7NI65"/>
<dbReference type="Pfam" id="PF06386">
    <property type="entry name" value="GvpL_GvpF"/>
    <property type="match status" value="1"/>
</dbReference>
<dbReference type="EMBL" id="BA000045">
    <property type="protein sequence ID" value="BAC90259.1"/>
    <property type="molecule type" value="Genomic_DNA"/>
</dbReference>
<evidence type="ECO:0000256" key="3">
    <source>
        <dbReference type="ARBA" id="ARBA00035643"/>
    </source>
</evidence>
<keyword evidence="5" id="KW-1185">Reference proteome</keyword>
<dbReference type="GO" id="GO:0031412">
    <property type="term" value="P:gas vesicle organization"/>
    <property type="evidence" value="ECO:0007669"/>
    <property type="project" value="InterPro"/>
</dbReference>
<evidence type="ECO:0000313" key="5">
    <source>
        <dbReference type="Proteomes" id="UP000000557"/>
    </source>
</evidence>
<dbReference type="PANTHER" id="PTHR36852">
    <property type="entry name" value="PROTEIN GVPL 2"/>
    <property type="match status" value="1"/>
</dbReference>
<gene>
    <name evidence="4" type="ordered locus">glr2318</name>
</gene>
<evidence type="ECO:0000256" key="2">
    <source>
        <dbReference type="ARBA" id="ARBA00035108"/>
    </source>
</evidence>
<dbReference type="HOGENOM" id="CLU_1218624_0_0_3"/>
<reference evidence="4 5" key="2">
    <citation type="journal article" date="2003" name="DNA Res.">
        <title>Complete genome structure of Gloeobacter violaceus PCC 7421, a cyanobacterium that lacks thylakoids (supplement).</title>
        <authorList>
            <person name="Nakamura Y."/>
            <person name="Kaneko T."/>
            <person name="Sato S."/>
            <person name="Mimuro M."/>
            <person name="Miyashita H."/>
            <person name="Tsuchiya T."/>
            <person name="Sasamoto S."/>
            <person name="Watanabe A."/>
            <person name="Kawashima K."/>
            <person name="Kishida Y."/>
            <person name="Kiyokawa C."/>
            <person name="Kohara M."/>
            <person name="Matsumoto M."/>
            <person name="Matsuno A."/>
            <person name="Nakazaki N."/>
            <person name="Shimpo S."/>
            <person name="Takeuchi C."/>
            <person name="Yamada M."/>
            <person name="Tabata S."/>
        </authorList>
    </citation>
    <scope>NUCLEOTIDE SEQUENCE [LARGE SCALE GENOMIC DNA]</scope>
    <source>
        <strain evidence="5">ATCC 29082 / PCC 7421</strain>
    </source>
</reference>
<dbReference type="GO" id="GO:0031411">
    <property type="term" value="C:gas vesicle"/>
    <property type="evidence" value="ECO:0007669"/>
    <property type="project" value="UniProtKB-SubCell"/>
</dbReference>
<dbReference type="AlphaFoldDB" id="Q7NI65"/>
<protein>
    <submittedName>
        <fullName evidence="4">Glr2318 protein</fullName>
    </submittedName>
</protein>
<proteinExistence type="inferred from homology"/>
<name>Q7NI65_GLOVI</name>